<protein>
    <submittedName>
        <fullName evidence="2">Uncharacterized protein</fullName>
    </submittedName>
</protein>
<feature type="region of interest" description="Disordered" evidence="1">
    <location>
        <begin position="221"/>
        <end position="372"/>
    </location>
</feature>
<accession>A0A0G4HX76</accession>
<gene>
    <name evidence="2" type="ORF">Cvel_9188</name>
</gene>
<feature type="compositionally biased region" description="Polar residues" evidence="1">
    <location>
        <begin position="362"/>
        <end position="372"/>
    </location>
</feature>
<dbReference type="EMBL" id="CDMZ01004222">
    <property type="protein sequence ID" value="CEM49065.1"/>
    <property type="molecule type" value="Genomic_DNA"/>
</dbReference>
<proteinExistence type="predicted"/>
<evidence type="ECO:0000313" key="2">
    <source>
        <dbReference type="EMBL" id="CEM49065.1"/>
    </source>
</evidence>
<dbReference type="AlphaFoldDB" id="A0A0G4HX76"/>
<dbReference type="VEuPathDB" id="CryptoDB:Cvel_9188"/>
<name>A0A0G4HX76_9ALVE</name>
<feature type="compositionally biased region" description="Gly residues" evidence="1">
    <location>
        <begin position="329"/>
        <end position="348"/>
    </location>
</feature>
<feature type="compositionally biased region" description="Basic and acidic residues" evidence="1">
    <location>
        <begin position="293"/>
        <end position="320"/>
    </location>
</feature>
<feature type="region of interest" description="Disordered" evidence="1">
    <location>
        <begin position="151"/>
        <end position="191"/>
    </location>
</feature>
<sequence>MTGFLKRIESSVDTLLKKGGSLDPHRNLNNEPLIPRLVEGCKKRALSLGTSAVQQMIYITMFTLEFSRRFYAGFKSLFSCAWWGSLCGCRCRTRVHGEERDSISHGGAAGGLGVSSTDKRKRGVSALSMANTRRVAWTAAFRRLNPLRSEKESLKGGKENLSNLRGERKKTDSTTMDGGKPLTGLADAYEEGGGGGQNFLSAASEAQRGGEKQLLLMKGEEFRASDGGGRGSGRVSGGGEEKHSRRRGGERQRSSSERRRDRDREGERDRDRDRERKEGHRGEGKGGGGRRRGSSEKRMRDGERGRRDHIENANHRKGGEEEQEEGHEGQPGAGTGPGPTGGGGGGGRLAPNRPGNALLRRATQNFSRARPV</sequence>
<evidence type="ECO:0000256" key="1">
    <source>
        <dbReference type="SAM" id="MobiDB-lite"/>
    </source>
</evidence>
<organism evidence="2">
    <name type="scientific">Chromera velia CCMP2878</name>
    <dbReference type="NCBI Taxonomy" id="1169474"/>
    <lineage>
        <taxon>Eukaryota</taxon>
        <taxon>Sar</taxon>
        <taxon>Alveolata</taxon>
        <taxon>Colpodellida</taxon>
        <taxon>Chromeraceae</taxon>
        <taxon>Chromera</taxon>
    </lineage>
</organism>
<reference evidence="2" key="1">
    <citation type="submission" date="2014-11" db="EMBL/GenBank/DDBJ databases">
        <authorList>
            <person name="Otto D Thomas"/>
            <person name="Naeem Raeece"/>
        </authorList>
    </citation>
    <scope>NUCLEOTIDE SEQUENCE</scope>
</reference>
<feature type="compositionally biased region" description="Gly residues" evidence="1">
    <location>
        <begin position="226"/>
        <end position="238"/>
    </location>
</feature>
<feature type="compositionally biased region" description="Basic and acidic residues" evidence="1">
    <location>
        <begin position="239"/>
        <end position="284"/>
    </location>
</feature>